<organism evidence="4 5">
    <name type="scientific">Bosea robiniae</name>
    <dbReference type="NCBI Taxonomy" id="1036780"/>
    <lineage>
        <taxon>Bacteria</taxon>
        <taxon>Pseudomonadati</taxon>
        <taxon>Pseudomonadota</taxon>
        <taxon>Alphaproteobacteria</taxon>
        <taxon>Hyphomicrobiales</taxon>
        <taxon>Boseaceae</taxon>
        <taxon>Bosea</taxon>
    </lineage>
</organism>
<keyword evidence="1" id="KW-0808">Transferase</keyword>
<evidence type="ECO:0000313" key="4">
    <source>
        <dbReference type="EMBL" id="SDG60633.1"/>
    </source>
</evidence>
<keyword evidence="2" id="KW-0418">Kinase</keyword>
<dbReference type="Pfam" id="PF00294">
    <property type="entry name" value="PfkB"/>
    <property type="match status" value="1"/>
</dbReference>
<dbReference type="SUPFAM" id="SSF53613">
    <property type="entry name" value="Ribokinase-like"/>
    <property type="match status" value="1"/>
</dbReference>
<dbReference type="Gene3D" id="3.40.1190.20">
    <property type="match status" value="1"/>
</dbReference>
<dbReference type="PRINTS" id="PR00990">
    <property type="entry name" value="RIBOKINASE"/>
</dbReference>
<dbReference type="EMBL" id="FNBZ01000004">
    <property type="protein sequence ID" value="SDG60633.1"/>
    <property type="molecule type" value="Genomic_DNA"/>
</dbReference>
<keyword evidence="5" id="KW-1185">Reference proteome</keyword>
<comment type="caution">
    <text evidence="4">The sequence shown here is derived from an EMBL/GenBank/DDBJ whole genome shotgun (WGS) entry which is preliminary data.</text>
</comment>
<proteinExistence type="predicted"/>
<dbReference type="InterPro" id="IPR002139">
    <property type="entry name" value="Ribo/fructo_kinase"/>
</dbReference>
<sequence length="118" mass="12274">MILVFGSVNVDLVARVAAIPGPGRTMLASFYDRHFGGKGANQAVAAARLSVTGRVALAACIGDDSFGRESTDDLVTNGVAVDLVRIGTAPTGCAFITVDARGERDHGRQRCQSPTQRG</sequence>
<dbReference type="InterPro" id="IPR029056">
    <property type="entry name" value="Ribokinase-like"/>
</dbReference>
<gene>
    <name evidence="4" type="ORF">SAMN05421844_104471</name>
</gene>
<dbReference type="PANTHER" id="PTHR10584">
    <property type="entry name" value="SUGAR KINASE"/>
    <property type="match status" value="1"/>
</dbReference>
<dbReference type="Proteomes" id="UP000199468">
    <property type="component" value="Unassembled WGS sequence"/>
</dbReference>
<accession>A0ABY0P195</accession>
<feature type="domain" description="Carbohydrate kinase PfkB" evidence="3">
    <location>
        <begin position="2"/>
        <end position="105"/>
    </location>
</feature>
<evidence type="ECO:0000313" key="5">
    <source>
        <dbReference type="Proteomes" id="UP000199468"/>
    </source>
</evidence>
<evidence type="ECO:0000256" key="2">
    <source>
        <dbReference type="ARBA" id="ARBA00022777"/>
    </source>
</evidence>
<evidence type="ECO:0000259" key="3">
    <source>
        <dbReference type="Pfam" id="PF00294"/>
    </source>
</evidence>
<protein>
    <submittedName>
        <fullName evidence="4">Ribokinase</fullName>
    </submittedName>
</protein>
<name>A0ABY0P195_9HYPH</name>
<dbReference type="InterPro" id="IPR011611">
    <property type="entry name" value="PfkB_dom"/>
</dbReference>
<reference evidence="4 5" key="1">
    <citation type="submission" date="2016-10" db="EMBL/GenBank/DDBJ databases">
        <authorList>
            <person name="Varghese N."/>
            <person name="Submissions S."/>
        </authorList>
    </citation>
    <scope>NUCLEOTIDE SEQUENCE [LARGE SCALE GENOMIC DNA]</scope>
    <source>
        <strain evidence="4 5">DSM 26672</strain>
    </source>
</reference>
<dbReference type="PANTHER" id="PTHR10584:SF166">
    <property type="entry name" value="RIBOKINASE"/>
    <property type="match status" value="1"/>
</dbReference>
<evidence type="ECO:0000256" key="1">
    <source>
        <dbReference type="ARBA" id="ARBA00022679"/>
    </source>
</evidence>